<proteinExistence type="predicted"/>
<sequence>MDLGSHSRNSSVSGSLVSQNSTRYVKNRRRDVGDRVTITSDSKVYLNTSDNNDVDNKAVNNRENKAECDTDFNKVGDLIRTSKDLPKLKNKIFEDSIESQEISFYIGGAKFRH</sequence>
<dbReference type="InParanoid" id="A0A6P7FW56"/>
<dbReference type="RefSeq" id="XP_028137153.1">
    <property type="nucleotide sequence ID" value="XM_028281352.1"/>
</dbReference>
<reference evidence="2" key="1">
    <citation type="submission" date="2025-08" db="UniProtKB">
        <authorList>
            <consortium name="RefSeq"/>
        </authorList>
    </citation>
    <scope>IDENTIFICATION</scope>
    <source>
        <tissue evidence="2">Whole insect</tissue>
    </source>
</reference>
<organism evidence="2">
    <name type="scientific">Diabrotica virgifera virgifera</name>
    <name type="common">western corn rootworm</name>
    <dbReference type="NCBI Taxonomy" id="50390"/>
    <lineage>
        <taxon>Eukaryota</taxon>
        <taxon>Metazoa</taxon>
        <taxon>Ecdysozoa</taxon>
        <taxon>Arthropoda</taxon>
        <taxon>Hexapoda</taxon>
        <taxon>Insecta</taxon>
        <taxon>Pterygota</taxon>
        <taxon>Neoptera</taxon>
        <taxon>Endopterygota</taxon>
        <taxon>Coleoptera</taxon>
        <taxon>Polyphaga</taxon>
        <taxon>Cucujiformia</taxon>
        <taxon>Chrysomeloidea</taxon>
        <taxon>Chrysomelidae</taxon>
        <taxon>Galerucinae</taxon>
        <taxon>Diabroticina</taxon>
        <taxon>Diabroticites</taxon>
        <taxon>Diabrotica</taxon>
    </lineage>
</organism>
<feature type="region of interest" description="Disordered" evidence="1">
    <location>
        <begin position="1"/>
        <end position="33"/>
    </location>
</feature>
<accession>A0A6P7FW56</accession>
<name>A0A6P7FW56_DIAVI</name>
<dbReference type="AlphaFoldDB" id="A0A6P7FW56"/>
<gene>
    <name evidence="2" type="primary">LOC114331724</name>
</gene>
<feature type="compositionally biased region" description="Low complexity" evidence="1">
    <location>
        <begin position="1"/>
        <end position="21"/>
    </location>
</feature>
<protein>
    <submittedName>
        <fullName evidence="2">Uncharacterized protein LOC114331724</fullName>
    </submittedName>
</protein>
<evidence type="ECO:0000256" key="1">
    <source>
        <dbReference type="SAM" id="MobiDB-lite"/>
    </source>
</evidence>
<evidence type="ECO:0000313" key="2">
    <source>
        <dbReference type="RefSeq" id="XP_028137153.1"/>
    </source>
</evidence>